<organism evidence="5 6">
    <name type="scientific">Chilo suppressalis</name>
    <name type="common">Asiatic rice borer moth</name>
    <dbReference type="NCBI Taxonomy" id="168631"/>
    <lineage>
        <taxon>Eukaryota</taxon>
        <taxon>Metazoa</taxon>
        <taxon>Ecdysozoa</taxon>
        <taxon>Arthropoda</taxon>
        <taxon>Hexapoda</taxon>
        <taxon>Insecta</taxon>
        <taxon>Pterygota</taxon>
        <taxon>Neoptera</taxon>
        <taxon>Endopterygota</taxon>
        <taxon>Lepidoptera</taxon>
        <taxon>Glossata</taxon>
        <taxon>Ditrysia</taxon>
        <taxon>Pyraloidea</taxon>
        <taxon>Crambidae</taxon>
        <taxon>Crambinae</taxon>
        <taxon>Chilo</taxon>
    </lineage>
</organism>
<dbReference type="PANTHER" id="PTHR45640">
    <property type="entry name" value="HEAT SHOCK PROTEIN HSP-12.2-RELATED"/>
    <property type="match status" value="1"/>
</dbReference>
<evidence type="ECO:0000256" key="3">
    <source>
        <dbReference type="SAM" id="MobiDB-lite"/>
    </source>
</evidence>
<sequence length="230" mass="25629">MSSSSKRPENVLQKNYNVPVNTTDTSIFDETLSTLKERFEAEMRRYDEEMNNFSSKLTRFYAQMIPTGIALTQSNAPTSQTATNVPQTDKPVQRLKQGPQSLRLTPQTERPASQNEGPTSPLGLITGWQALISSPLVVGEGSSKSLKLQFDVSQFSPEEVTVQVQDNVLMVSARHEENSDHTTVLREYNKEFLLPKGIDFKNLESSLSRDGVLTIEAPLPLLPVVDSENE</sequence>
<keyword evidence="6" id="KW-1185">Reference proteome</keyword>
<dbReference type="InterPro" id="IPR001436">
    <property type="entry name" value="Alpha-crystallin/sHSP_animal"/>
</dbReference>
<dbReference type="Gene3D" id="2.60.40.790">
    <property type="match status" value="1"/>
</dbReference>
<feature type="domain" description="SHSP" evidence="4">
    <location>
        <begin position="127"/>
        <end position="230"/>
    </location>
</feature>
<protein>
    <recommendedName>
        <fullName evidence="4">SHSP domain-containing protein</fullName>
    </recommendedName>
</protein>
<evidence type="ECO:0000259" key="4">
    <source>
        <dbReference type="PROSITE" id="PS01031"/>
    </source>
</evidence>
<feature type="compositionally biased region" description="Polar residues" evidence="3">
    <location>
        <begin position="73"/>
        <end position="87"/>
    </location>
</feature>
<dbReference type="PANTHER" id="PTHR45640:SF26">
    <property type="entry name" value="RE23625P"/>
    <property type="match status" value="1"/>
</dbReference>
<proteinExistence type="inferred from homology"/>
<evidence type="ECO:0000313" key="5">
    <source>
        <dbReference type="EMBL" id="CAH0402993.1"/>
    </source>
</evidence>
<dbReference type="InterPro" id="IPR008978">
    <property type="entry name" value="HSP20-like_chaperone"/>
</dbReference>
<name>A0ABN8B1Z8_CHISP</name>
<dbReference type="InterPro" id="IPR002068">
    <property type="entry name" value="A-crystallin/Hsp20_dom"/>
</dbReference>
<dbReference type="Proteomes" id="UP001153292">
    <property type="component" value="Chromosome 22"/>
</dbReference>
<evidence type="ECO:0000256" key="1">
    <source>
        <dbReference type="PROSITE-ProRule" id="PRU00285"/>
    </source>
</evidence>
<dbReference type="PROSITE" id="PS01031">
    <property type="entry name" value="SHSP"/>
    <property type="match status" value="1"/>
</dbReference>
<dbReference type="CDD" id="cd06526">
    <property type="entry name" value="metazoan_ACD"/>
    <property type="match status" value="1"/>
</dbReference>
<evidence type="ECO:0000256" key="2">
    <source>
        <dbReference type="RuleBase" id="RU003616"/>
    </source>
</evidence>
<dbReference type="Pfam" id="PF00011">
    <property type="entry name" value="HSP20"/>
    <property type="match status" value="1"/>
</dbReference>
<evidence type="ECO:0000313" key="6">
    <source>
        <dbReference type="Proteomes" id="UP001153292"/>
    </source>
</evidence>
<gene>
    <name evidence="5" type="ORF">CHILSU_LOCUS6254</name>
</gene>
<comment type="similarity">
    <text evidence="1 2">Belongs to the small heat shock protein (HSP20) family.</text>
</comment>
<feature type="region of interest" description="Disordered" evidence="3">
    <location>
        <begin position="73"/>
        <end position="120"/>
    </location>
</feature>
<dbReference type="EMBL" id="OU963915">
    <property type="protein sequence ID" value="CAH0402993.1"/>
    <property type="molecule type" value="Genomic_DNA"/>
</dbReference>
<accession>A0ABN8B1Z8</accession>
<reference evidence="5" key="1">
    <citation type="submission" date="2021-12" db="EMBL/GenBank/DDBJ databases">
        <authorList>
            <person name="King R."/>
        </authorList>
    </citation>
    <scope>NUCLEOTIDE SEQUENCE</scope>
</reference>
<dbReference type="SUPFAM" id="SSF49764">
    <property type="entry name" value="HSP20-like chaperones"/>
    <property type="match status" value="1"/>
</dbReference>
<dbReference type="PRINTS" id="PR00299">
    <property type="entry name" value="ACRYSTALLIN"/>
</dbReference>
<feature type="compositionally biased region" description="Polar residues" evidence="3">
    <location>
        <begin position="98"/>
        <end position="118"/>
    </location>
</feature>